<dbReference type="EMBL" id="JAGYPE010000011">
    <property type="protein sequence ID" value="MBS4188379.1"/>
    <property type="molecule type" value="Genomic_DNA"/>
</dbReference>
<accession>A0A942YFE1</accession>
<evidence type="ECO:0000313" key="3">
    <source>
        <dbReference type="Proteomes" id="UP000677265"/>
    </source>
</evidence>
<dbReference type="AlphaFoldDB" id="A0A942YFE1"/>
<keyword evidence="3" id="KW-1185">Reference proteome</keyword>
<proteinExistence type="predicted"/>
<dbReference type="Gene3D" id="2.170.120.40">
    <property type="entry name" value="YbbR-like domain"/>
    <property type="match status" value="2"/>
</dbReference>
<evidence type="ECO:0000313" key="1">
    <source>
        <dbReference type="EMBL" id="MBS4188379.1"/>
    </source>
</evidence>
<dbReference type="PANTHER" id="PTHR37804:SF1">
    <property type="entry name" value="CDAA REGULATORY PROTEIN CDAR"/>
    <property type="match status" value="1"/>
</dbReference>
<dbReference type="InterPro" id="IPR053154">
    <property type="entry name" value="c-di-AMP_regulator"/>
</dbReference>
<evidence type="ECO:0000313" key="2">
    <source>
        <dbReference type="EMBL" id="MCH6268858.1"/>
    </source>
</evidence>
<dbReference type="PANTHER" id="PTHR37804">
    <property type="entry name" value="CDAA REGULATORY PROTEIN CDAR"/>
    <property type="match status" value="1"/>
</dbReference>
<organism evidence="1">
    <name type="scientific">Neobacillus citreus</name>
    <dbReference type="NCBI Taxonomy" id="2833578"/>
    <lineage>
        <taxon>Bacteria</taxon>
        <taxon>Bacillati</taxon>
        <taxon>Bacillota</taxon>
        <taxon>Bacilli</taxon>
        <taxon>Bacillales</taxon>
        <taxon>Bacillaceae</taxon>
        <taxon>Neobacillus</taxon>
    </lineage>
</organism>
<dbReference type="Proteomes" id="UP000677265">
    <property type="component" value="Unassembled WGS sequence"/>
</dbReference>
<dbReference type="EMBL" id="JAGYPE020000069">
    <property type="protein sequence ID" value="MCH6268858.1"/>
    <property type="molecule type" value="Genomic_DNA"/>
</dbReference>
<sequence length="405" mass="44134">MDKLMDTPWFIKILALVLAVLLYSSVPHAGKDVYVPGEQTSETIKDIPVKIYYDTENLVVSGVPYTVDVGLKGPITHIQSAKALRNFEVYVDLTNAKIGRQKVNLKVKDLSDKLQASIKPNSVYVTIQEKITKEFKIEAEFNPGQIEDGYAAGTPVVEPKRVKITGAKSEIDRITYVKAVLEEKEKLKETTTKSARIQVLDKDLNKLDVTVEPETVRVTLPIKETAKTVPINIIRKGSPPAGVTIDSIDLDTAEAVITGDEDILKNTESVRVEVDVSKINDNTTLDLPVIISNGISKVTPQMVKATVKVSKQAETTVSGVPLKIKGLGPNLKADITDPANKVINLIINGPSTALSGLRPEDFNAYVDLSSLPEGNHEVNIHIDGPPNVNYKPDKSTAKITITNNA</sequence>
<comment type="caution">
    <text evidence="1">The sequence shown here is derived from an EMBL/GenBank/DDBJ whole genome shotgun (WGS) entry which is preliminary data.</text>
</comment>
<dbReference type="Pfam" id="PF07949">
    <property type="entry name" value="YbbR"/>
    <property type="match status" value="3"/>
</dbReference>
<dbReference type="RefSeq" id="WP_213148180.1">
    <property type="nucleotide sequence ID" value="NZ_JAGYPE020000069.1"/>
</dbReference>
<dbReference type="Gene3D" id="2.170.120.30">
    <property type="match status" value="2"/>
</dbReference>
<reference evidence="1" key="1">
    <citation type="submission" date="2021-05" db="EMBL/GenBank/DDBJ databases">
        <title>Novel Bacillus species.</title>
        <authorList>
            <person name="Liu G."/>
        </authorList>
    </citation>
    <scope>NUCLEOTIDE SEQUENCE</scope>
    <source>
        <strain evidence="1 3">FJAT-50051</strain>
    </source>
</reference>
<dbReference type="InterPro" id="IPR012505">
    <property type="entry name" value="YbbR"/>
</dbReference>
<name>A0A942YFE1_9BACI</name>
<gene>
    <name evidence="2" type="ORF">KHB02_025345</name>
    <name evidence="1" type="ORF">KHB02_44210</name>
</gene>
<protein>
    <submittedName>
        <fullName evidence="2">CdaR family protein</fullName>
    </submittedName>
    <submittedName>
        <fullName evidence="1">YbbR-like domain-containing protein</fullName>
    </submittedName>
</protein>